<evidence type="ECO:0000313" key="1">
    <source>
        <dbReference type="EMBL" id="KAG2908966.1"/>
    </source>
</evidence>
<sequence length="113" mass="12772">MSCMHQRPYPVRARRSGLLTKLPPLLFPDRDSLLAVSLEPFNRLPRVLRVGVSPPLHQELALSIKALLADDPLHVVVGLSITVEERWRSPRSTSSTRIFLRGAPLGRVHRLRL</sequence>
<evidence type="ECO:0000313" key="2">
    <source>
        <dbReference type="EMBL" id="KAG2908980.1"/>
    </source>
</evidence>
<dbReference type="AlphaFoldDB" id="A0A8T1BYB0"/>
<reference evidence="1" key="1">
    <citation type="submission" date="2018-10" db="EMBL/GenBank/DDBJ databases">
        <title>Effector identification in a new, highly contiguous assembly of the strawberry crown rot pathogen Phytophthora cactorum.</title>
        <authorList>
            <person name="Armitage A.D."/>
            <person name="Nellist C.F."/>
            <person name="Bates H."/>
            <person name="Vickerstaff R.J."/>
            <person name="Harrison R.J."/>
        </authorList>
    </citation>
    <scope>NUCLEOTIDE SEQUENCE</scope>
    <source>
        <strain evidence="1">4040</strain>
    </source>
</reference>
<gene>
    <name evidence="1" type="ORF">PC117_g19799</name>
    <name evidence="2" type="ORF">PC117_g19811</name>
</gene>
<accession>A0A8T1BYB0</accession>
<proteinExistence type="predicted"/>
<organism evidence="1 3">
    <name type="scientific">Phytophthora cactorum</name>
    <dbReference type="NCBI Taxonomy" id="29920"/>
    <lineage>
        <taxon>Eukaryota</taxon>
        <taxon>Sar</taxon>
        <taxon>Stramenopiles</taxon>
        <taxon>Oomycota</taxon>
        <taxon>Peronosporomycetes</taxon>
        <taxon>Peronosporales</taxon>
        <taxon>Peronosporaceae</taxon>
        <taxon>Phytophthora</taxon>
    </lineage>
</organism>
<name>A0A8T1BYB0_9STRA</name>
<dbReference type="EMBL" id="RCMK01000884">
    <property type="protein sequence ID" value="KAG2908966.1"/>
    <property type="molecule type" value="Genomic_DNA"/>
</dbReference>
<comment type="caution">
    <text evidence="1">The sequence shown here is derived from an EMBL/GenBank/DDBJ whole genome shotgun (WGS) entry which is preliminary data.</text>
</comment>
<evidence type="ECO:0000313" key="3">
    <source>
        <dbReference type="Proteomes" id="UP000736787"/>
    </source>
</evidence>
<dbReference type="EMBL" id="RCMK01000884">
    <property type="protein sequence ID" value="KAG2908980.1"/>
    <property type="molecule type" value="Genomic_DNA"/>
</dbReference>
<protein>
    <submittedName>
        <fullName evidence="1">Uncharacterized protein</fullName>
    </submittedName>
</protein>
<dbReference type="Proteomes" id="UP000736787">
    <property type="component" value="Unassembled WGS sequence"/>
</dbReference>